<dbReference type="GO" id="GO:0009231">
    <property type="term" value="P:riboflavin biosynthetic process"/>
    <property type="evidence" value="ECO:0007669"/>
    <property type="project" value="InterPro"/>
</dbReference>
<comment type="pathway">
    <text evidence="2">Cofactor biosynthesis; FMN biosynthesis; FMN from riboflavin (ATP route): step 1/1.</text>
</comment>
<keyword evidence="9 17" id="KW-0808">Transferase</keyword>
<evidence type="ECO:0000256" key="12">
    <source>
        <dbReference type="ARBA" id="ARBA00022777"/>
    </source>
</evidence>
<dbReference type="GO" id="GO:0006747">
    <property type="term" value="P:FAD biosynthetic process"/>
    <property type="evidence" value="ECO:0007669"/>
    <property type="project" value="UniProtKB-UniPathway"/>
</dbReference>
<dbReference type="GO" id="GO:0003919">
    <property type="term" value="F:FMN adenylyltransferase activity"/>
    <property type="evidence" value="ECO:0007669"/>
    <property type="project" value="UniProtKB-EC"/>
</dbReference>
<dbReference type="UniPathway" id="UPA00277">
    <property type="reaction ID" value="UER00407"/>
</dbReference>
<sequence>MQLTNSIESIAIGSFDGIHKGHQVLINQVEAVVIIERNCGSITAGYRRSLYVKQFCFFYHFEKVKKLTAKEFVKRLQKDFPKLKKIVVGYDFAFGYRKEGDTKLLKELFDGELIVVDEVKESNTSIHTRTIKEYLTNGELTIAKKLLGRHFKIAGKVIKGQGVGKEELVPTLNLKVYDYHLPKSGVYVSKTKIDGAWLNSVTFLGHRVTTDGLFAIESYVLDRDIGIVTGFIEIEFIAFIRENKKFSGLESLREQIQQDIESVRRFDLLSIN</sequence>
<dbReference type="GO" id="GO:0005524">
    <property type="term" value="F:ATP binding"/>
    <property type="evidence" value="ECO:0007669"/>
    <property type="project" value="UniProtKB-KW"/>
</dbReference>
<dbReference type="Gene3D" id="2.40.30.30">
    <property type="entry name" value="Riboflavin kinase-like"/>
    <property type="match status" value="1"/>
</dbReference>
<dbReference type="GO" id="GO:0008531">
    <property type="term" value="F:riboflavin kinase activity"/>
    <property type="evidence" value="ECO:0007669"/>
    <property type="project" value="UniProtKB-EC"/>
</dbReference>
<dbReference type="InterPro" id="IPR023468">
    <property type="entry name" value="Riboflavin_kinase"/>
</dbReference>
<feature type="domain" description="Riboflavin kinase" evidence="16">
    <location>
        <begin position="146"/>
        <end position="267"/>
    </location>
</feature>
<evidence type="ECO:0000313" key="17">
    <source>
        <dbReference type="EMBL" id="SFV71695.1"/>
    </source>
</evidence>
<keyword evidence="13" id="KW-0274">FAD</keyword>
<evidence type="ECO:0000256" key="3">
    <source>
        <dbReference type="ARBA" id="ARBA00010214"/>
    </source>
</evidence>
<dbReference type="InterPro" id="IPR015865">
    <property type="entry name" value="Riboflavin_kinase_bac/euk"/>
</dbReference>
<evidence type="ECO:0000256" key="10">
    <source>
        <dbReference type="ARBA" id="ARBA00022695"/>
    </source>
</evidence>
<proteinExistence type="inferred from homology"/>
<dbReference type="PIRSF" id="PIRSF004491">
    <property type="entry name" value="FAD_Synth"/>
    <property type="match status" value="1"/>
</dbReference>
<evidence type="ECO:0000259" key="16">
    <source>
        <dbReference type="SMART" id="SM00904"/>
    </source>
</evidence>
<keyword evidence="14" id="KW-0067">ATP-binding</keyword>
<dbReference type="SUPFAM" id="SSF82114">
    <property type="entry name" value="Riboflavin kinase-like"/>
    <property type="match status" value="1"/>
</dbReference>
<keyword evidence="7" id="KW-0285">Flavoprotein</keyword>
<evidence type="ECO:0000256" key="6">
    <source>
        <dbReference type="ARBA" id="ARBA00018483"/>
    </source>
</evidence>
<reference evidence="17" key="1">
    <citation type="submission" date="2016-10" db="EMBL/GenBank/DDBJ databases">
        <authorList>
            <person name="de Groot N.N."/>
        </authorList>
    </citation>
    <scope>NUCLEOTIDE SEQUENCE</scope>
</reference>
<evidence type="ECO:0000256" key="5">
    <source>
        <dbReference type="ARBA" id="ARBA00012393"/>
    </source>
</evidence>
<comment type="pathway">
    <text evidence="1">Cofactor biosynthesis; FAD biosynthesis; FAD from FMN: step 1/1.</text>
</comment>
<dbReference type="NCBIfam" id="TIGR00083">
    <property type="entry name" value="ribF"/>
    <property type="match status" value="1"/>
</dbReference>
<dbReference type="EC" id="2.7.7.2" evidence="5"/>
<dbReference type="Gene3D" id="3.40.50.620">
    <property type="entry name" value="HUPs"/>
    <property type="match status" value="2"/>
</dbReference>
<evidence type="ECO:0000256" key="15">
    <source>
        <dbReference type="ARBA" id="ARBA00023268"/>
    </source>
</evidence>
<protein>
    <recommendedName>
        <fullName evidence="6">Bifunctional riboflavin kinase/FMN adenylyltransferase</fullName>
        <ecNumber evidence="4">2.7.1.26</ecNumber>
        <ecNumber evidence="5">2.7.7.2</ecNumber>
    </recommendedName>
</protein>
<dbReference type="SMART" id="SM00904">
    <property type="entry name" value="Flavokinase"/>
    <property type="match status" value="1"/>
</dbReference>
<dbReference type="InterPro" id="IPR015864">
    <property type="entry name" value="FAD_synthase"/>
</dbReference>
<dbReference type="AlphaFoldDB" id="A0A1W1D147"/>
<keyword evidence="11" id="KW-0547">Nucleotide-binding</keyword>
<evidence type="ECO:0000256" key="1">
    <source>
        <dbReference type="ARBA" id="ARBA00004726"/>
    </source>
</evidence>
<dbReference type="PANTHER" id="PTHR22749">
    <property type="entry name" value="RIBOFLAVIN KINASE/FMN ADENYLYLTRANSFERASE"/>
    <property type="match status" value="1"/>
</dbReference>
<evidence type="ECO:0000256" key="8">
    <source>
        <dbReference type="ARBA" id="ARBA00022643"/>
    </source>
</evidence>
<name>A0A1W1D147_9ZZZZ</name>
<keyword evidence="8" id="KW-0288">FMN</keyword>
<dbReference type="InterPro" id="IPR023465">
    <property type="entry name" value="Riboflavin_kinase_dom_sf"/>
</dbReference>
<evidence type="ECO:0000256" key="13">
    <source>
        <dbReference type="ARBA" id="ARBA00022827"/>
    </source>
</evidence>
<keyword evidence="12 17" id="KW-0418">Kinase</keyword>
<dbReference type="InterPro" id="IPR014729">
    <property type="entry name" value="Rossmann-like_a/b/a_fold"/>
</dbReference>
<evidence type="ECO:0000256" key="7">
    <source>
        <dbReference type="ARBA" id="ARBA00022630"/>
    </source>
</evidence>
<comment type="similarity">
    <text evidence="3">Belongs to the RibF family.</text>
</comment>
<dbReference type="EC" id="2.7.1.26" evidence="4"/>
<dbReference type="SUPFAM" id="SSF52374">
    <property type="entry name" value="Nucleotidylyl transferase"/>
    <property type="match status" value="1"/>
</dbReference>
<gene>
    <name evidence="17" type="ORF">MNB_SV-13-1088</name>
</gene>
<dbReference type="EMBL" id="FPHM01000295">
    <property type="protein sequence ID" value="SFV71695.1"/>
    <property type="molecule type" value="Genomic_DNA"/>
</dbReference>
<evidence type="ECO:0000256" key="9">
    <source>
        <dbReference type="ARBA" id="ARBA00022679"/>
    </source>
</evidence>
<dbReference type="UniPathway" id="UPA00276">
    <property type="reaction ID" value="UER00406"/>
</dbReference>
<dbReference type="Pfam" id="PF01687">
    <property type="entry name" value="Flavokinase"/>
    <property type="match status" value="1"/>
</dbReference>
<evidence type="ECO:0000256" key="11">
    <source>
        <dbReference type="ARBA" id="ARBA00022741"/>
    </source>
</evidence>
<keyword evidence="10 17" id="KW-0548">Nucleotidyltransferase</keyword>
<dbReference type="InterPro" id="IPR002606">
    <property type="entry name" value="Riboflavin_kinase_bac"/>
</dbReference>
<evidence type="ECO:0000256" key="14">
    <source>
        <dbReference type="ARBA" id="ARBA00022840"/>
    </source>
</evidence>
<dbReference type="PANTHER" id="PTHR22749:SF6">
    <property type="entry name" value="RIBOFLAVIN KINASE"/>
    <property type="match status" value="1"/>
</dbReference>
<evidence type="ECO:0000256" key="2">
    <source>
        <dbReference type="ARBA" id="ARBA00005201"/>
    </source>
</evidence>
<dbReference type="NCBIfam" id="NF004162">
    <property type="entry name" value="PRK05627.1-5"/>
    <property type="match status" value="1"/>
</dbReference>
<evidence type="ECO:0000256" key="4">
    <source>
        <dbReference type="ARBA" id="ARBA00012105"/>
    </source>
</evidence>
<accession>A0A1W1D147</accession>
<dbReference type="GO" id="GO:0009398">
    <property type="term" value="P:FMN biosynthetic process"/>
    <property type="evidence" value="ECO:0007669"/>
    <property type="project" value="UniProtKB-UniPathway"/>
</dbReference>
<dbReference type="Pfam" id="PF06574">
    <property type="entry name" value="FAD_syn"/>
    <property type="match status" value="2"/>
</dbReference>
<organism evidence="17">
    <name type="scientific">hydrothermal vent metagenome</name>
    <dbReference type="NCBI Taxonomy" id="652676"/>
    <lineage>
        <taxon>unclassified sequences</taxon>
        <taxon>metagenomes</taxon>
        <taxon>ecological metagenomes</taxon>
    </lineage>
</organism>
<keyword evidence="15" id="KW-0511">Multifunctional enzyme</keyword>